<dbReference type="InterPro" id="IPR037151">
    <property type="entry name" value="AlkB-like_sf"/>
</dbReference>
<name>X1UWU2_9ZZZZ</name>
<sequence length="125" mass="14591">MKRTIFSDSWLDECNLPENLCDHESFQKIWNMHPEEQGKILMYGKLIPIPRWQRSYGKDYKFSGVVSKGYPITEELLPYLNFVNKLGYGEFNEILLNWYENGDNYIGPHSDDESQLIPGSPIVTV</sequence>
<evidence type="ECO:0008006" key="2">
    <source>
        <dbReference type="Google" id="ProtNLM"/>
    </source>
</evidence>
<dbReference type="PANTHER" id="PTHR31573">
    <property type="entry name" value="ALPHA-KETOGLUTARATE-DEPENDENT DIOXYGENASE ALKB HOMOLOG 2"/>
    <property type="match status" value="1"/>
</dbReference>
<dbReference type="AlphaFoldDB" id="X1UWU2"/>
<feature type="non-terminal residue" evidence="1">
    <location>
        <position position="125"/>
    </location>
</feature>
<gene>
    <name evidence="1" type="ORF">S12H4_29363</name>
</gene>
<comment type="caution">
    <text evidence="1">The sequence shown here is derived from an EMBL/GenBank/DDBJ whole genome shotgun (WGS) entry which is preliminary data.</text>
</comment>
<dbReference type="PANTHER" id="PTHR31573:SF1">
    <property type="entry name" value="DNA OXIDATIVE DEMETHYLASE ALKBH2"/>
    <property type="match status" value="1"/>
</dbReference>
<dbReference type="SUPFAM" id="SSF51197">
    <property type="entry name" value="Clavaminate synthase-like"/>
    <property type="match status" value="1"/>
</dbReference>
<dbReference type="GO" id="GO:0008198">
    <property type="term" value="F:ferrous iron binding"/>
    <property type="evidence" value="ECO:0007669"/>
    <property type="project" value="TreeGrafter"/>
</dbReference>
<dbReference type="GO" id="GO:0051747">
    <property type="term" value="F:cytosine C-5 DNA demethylase activity"/>
    <property type="evidence" value="ECO:0007669"/>
    <property type="project" value="TreeGrafter"/>
</dbReference>
<proteinExistence type="predicted"/>
<accession>X1UWU2</accession>
<dbReference type="Gene3D" id="2.60.120.590">
    <property type="entry name" value="Alpha-ketoglutarate-dependent dioxygenase AlkB-like"/>
    <property type="match status" value="1"/>
</dbReference>
<evidence type="ECO:0000313" key="1">
    <source>
        <dbReference type="EMBL" id="GAI96844.1"/>
    </source>
</evidence>
<dbReference type="GO" id="GO:0006307">
    <property type="term" value="P:DNA alkylation repair"/>
    <property type="evidence" value="ECO:0007669"/>
    <property type="project" value="TreeGrafter"/>
</dbReference>
<dbReference type="InterPro" id="IPR032852">
    <property type="entry name" value="ALKBH2"/>
</dbReference>
<dbReference type="GO" id="GO:0035516">
    <property type="term" value="F:broad specificity oxidative DNA demethylase activity"/>
    <property type="evidence" value="ECO:0007669"/>
    <property type="project" value="TreeGrafter"/>
</dbReference>
<dbReference type="EMBL" id="BARW01016931">
    <property type="protein sequence ID" value="GAI96844.1"/>
    <property type="molecule type" value="Genomic_DNA"/>
</dbReference>
<reference evidence="1" key="1">
    <citation type="journal article" date="2014" name="Front. Microbiol.">
        <title>High frequency of phylogenetically diverse reductive dehalogenase-homologous genes in deep subseafloor sedimentary metagenomes.</title>
        <authorList>
            <person name="Kawai M."/>
            <person name="Futagami T."/>
            <person name="Toyoda A."/>
            <person name="Takaki Y."/>
            <person name="Nishi S."/>
            <person name="Hori S."/>
            <person name="Arai W."/>
            <person name="Tsubouchi T."/>
            <person name="Morono Y."/>
            <person name="Uchiyama I."/>
            <person name="Ito T."/>
            <person name="Fujiyama A."/>
            <person name="Inagaki F."/>
            <person name="Takami H."/>
        </authorList>
    </citation>
    <scope>NUCLEOTIDE SEQUENCE</scope>
    <source>
        <strain evidence="1">Expedition CK06-06</strain>
    </source>
</reference>
<protein>
    <recommendedName>
        <fullName evidence="2">Alpha-ketoglutarate-dependent dioxygenase AlkB-like domain-containing protein</fullName>
    </recommendedName>
</protein>
<organism evidence="1">
    <name type="scientific">marine sediment metagenome</name>
    <dbReference type="NCBI Taxonomy" id="412755"/>
    <lineage>
        <taxon>unclassified sequences</taxon>
        <taxon>metagenomes</taxon>
        <taxon>ecological metagenomes</taxon>
    </lineage>
</organism>